<proteinExistence type="predicted"/>
<evidence type="ECO:0000256" key="2">
    <source>
        <dbReference type="SAM" id="Phobius"/>
    </source>
</evidence>
<evidence type="ECO:0000313" key="4">
    <source>
        <dbReference type="EMBL" id="HGK28142.1"/>
    </source>
</evidence>
<feature type="transmembrane region" description="Helical" evidence="2">
    <location>
        <begin position="12"/>
        <end position="32"/>
    </location>
</feature>
<keyword evidence="1 2" id="KW-0472">Membrane</keyword>
<dbReference type="AlphaFoldDB" id="A0A7C4GGX4"/>
<keyword evidence="2" id="KW-1133">Transmembrane helix</keyword>
<dbReference type="InterPro" id="IPR036737">
    <property type="entry name" value="OmpA-like_sf"/>
</dbReference>
<comment type="caution">
    <text evidence="4">The sequence shown here is derived from an EMBL/GenBank/DDBJ whole genome shotgun (WGS) entry which is preliminary data.</text>
</comment>
<keyword evidence="2" id="KW-0812">Transmembrane</keyword>
<name>A0A7C4GGX4_UNCW3</name>
<dbReference type="InterPro" id="IPR006665">
    <property type="entry name" value="OmpA-like"/>
</dbReference>
<protein>
    <recommendedName>
        <fullName evidence="3">OmpA-like domain-containing protein</fullName>
    </recommendedName>
</protein>
<organism evidence="4">
    <name type="scientific">candidate division WOR-3 bacterium</name>
    <dbReference type="NCBI Taxonomy" id="2052148"/>
    <lineage>
        <taxon>Bacteria</taxon>
        <taxon>Bacteria division WOR-3</taxon>
    </lineage>
</organism>
<dbReference type="SUPFAM" id="SSF103088">
    <property type="entry name" value="OmpA-like"/>
    <property type="match status" value="1"/>
</dbReference>
<dbReference type="Pfam" id="PF00691">
    <property type="entry name" value="OmpA"/>
    <property type="match status" value="1"/>
</dbReference>
<gene>
    <name evidence="4" type="ORF">ENS41_04230</name>
</gene>
<dbReference type="PANTHER" id="PTHR30329">
    <property type="entry name" value="STATOR ELEMENT OF FLAGELLAR MOTOR COMPLEX"/>
    <property type="match status" value="1"/>
</dbReference>
<feature type="domain" description="OmpA-like" evidence="3">
    <location>
        <begin position="68"/>
        <end position="190"/>
    </location>
</feature>
<accession>A0A7C4GGX4</accession>
<dbReference type="EMBL" id="DSUT01000086">
    <property type="protein sequence ID" value="HGK28142.1"/>
    <property type="molecule type" value="Genomic_DNA"/>
</dbReference>
<dbReference type="Gene3D" id="3.30.1330.60">
    <property type="entry name" value="OmpA-like domain"/>
    <property type="match status" value="1"/>
</dbReference>
<dbReference type="GO" id="GO:0016020">
    <property type="term" value="C:membrane"/>
    <property type="evidence" value="ECO:0007669"/>
    <property type="project" value="UniProtKB-UniRule"/>
</dbReference>
<evidence type="ECO:0000256" key="1">
    <source>
        <dbReference type="PROSITE-ProRule" id="PRU00473"/>
    </source>
</evidence>
<sequence>MDTMKSIFSSIAWILFFALAAAVLVFYNFAYLPQASRITRLREEIAMWTRQVEELTDSLRQHRPGSDTAFRVSFSFDELFFSPESLTVVSQSEAMLRSYLPTLNATPGTIEISGHTDARTTPEKLRDRFPSAWEYGAAAAGRIARLFISWGVPAERIRVVSCADTRPAVAKTDPASRALNRRVEVIVRPQ</sequence>
<dbReference type="PROSITE" id="PS51123">
    <property type="entry name" value="OMPA_2"/>
    <property type="match status" value="1"/>
</dbReference>
<dbReference type="InterPro" id="IPR050330">
    <property type="entry name" value="Bact_OuterMem_StrucFunc"/>
</dbReference>
<dbReference type="PANTHER" id="PTHR30329:SF21">
    <property type="entry name" value="LIPOPROTEIN YIAD-RELATED"/>
    <property type="match status" value="1"/>
</dbReference>
<reference evidence="4" key="1">
    <citation type="journal article" date="2020" name="mSystems">
        <title>Genome- and Community-Level Interaction Insights into Carbon Utilization and Element Cycling Functions of Hydrothermarchaeota in Hydrothermal Sediment.</title>
        <authorList>
            <person name="Zhou Z."/>
            <person name="Liu Y."/>
            <person name="Xu W."/>
            <person name="Pan J."/>
            <person name="Luo Z.H."/>
            <person name="Li M."/>
        </authorList>
    </citation>
    <scope>NUCLEOTIDE SEQUENCE [LARGE SCALE GENOMIC DNA]</scope>
    <source>
        <strain evidence="4">SpSt-488</strain>
    </source>
</reference>
<evidence type="ECO:0000259" key="3">
    <source>
        <dbReference type="PROSITE" id="PS51123"/>
    </source>
</evidence>